<sequence length="194" mass="21813">MLRMSFPCPRISDIFQNTVMRSDPVMKIMSENKDFFDMLRNQTGLKLETLDSIYDVFDPLESEHDTTIIALLSNLGVYDAQLIPQFAACVIIEVHENDGAYSVNLLYKIDASSSLVPLIIPDCAPNCSMTKFIEITQRFGSQSWKEACGISEPMASQDLVKTLKIIASVMGGLAVLFLLLFMLSQRRLYEKLKA</sequence>
<dbReference type="EMBL" id="UZAM01012447">
    <property type="protein sequence ID" value="VDP21895.1"/>
    <property type="molecule type" value="Genomic_DNA"/>
</dbReference>
<organism evidence="4">
    <name type="scientific">Soboliphyme baturini</name>
    <dbReference type="NCBI Taxonomy" id="241478"/>
    <lineage>
        <taxon>Eukaryota</taxon>
        <taxon>Metazoa</taxon>
        <taxon>Ecdysozoa</taxon>
        <taxon>Nematoda</taxon>
        <taxon>Enoplea</taxon>
        <taxon>Dorylaimia</taxon>
        <taxon>Dioctophymatida</taxon>
        <taxon>Dioctophymatoidea</taxon>
        <taxon>Soboliphymatidae</taxon>
        <taxon>Soboliphyme</taxon>
    </lineage>
</organism>
<feature type="transmembrane region" description="Helical" evidence="1">
    <location>
        <begin position="165"/>
        <end position="183"/>
    </location>
</feature>
<protein>
    <submittedName>
        <fullName evidence="4">PAS-4</fullName>
    </submittedName>
</protein>
<dbReference type="GO" id="GO:0016791">
    <property type="term" value="F:phosphatase activity"/>
    <property type="evidence" value="ECO:0007669"/>
    <property type="project" value="UniProtKB-ARBA"/>
</dbReference>
<proteinExistence type="predicted"/>
<dbReference type="OrthoDB" id="5821688at2759"/>
<evidence type="ECO:0000313" key="2">
    <source>
        <dbReference type="EMBL" id="VDP21895.1"/>
    </source>
</evidence>
<evidence type="ECO:0000313" key="4">
    <source>
        <dbReference type="WBParaSite" id="SBAD_0000953601-mRNA-1"/>
    </source>
</evidence>
<dbReference type="WBParaSite" id="SBAD_0000953601-mRNA-1">
    <property type="protein sequence ID" value="SBAD_0000953601-mRNA-1"/>
    <property type="gene ID" value="SBAD_0000953601"/>
</dbReference>
<name>A0A183J007_9BILA</name>
<keyword evidence="1" id="KW-1133">Transmembrane helix</keyword>
<dbReference type="SUPFAM" id="SSF53254">
    <property type="entry name" value="Phosphoglycerate mutase-like"/>
    <property type="match status" value="1"/>
</dbReference>
<reference evidence="2 3" key="2">
    <citation type="submission" date="2018-11" db="EMBL/GenBank/DDBJ databases">
        <authorList>
            <consortium name="Pathogen Informatics"/>
        </authorList>
    </citation>
    <scope>NUCLEOTIDE SEQUENCE [LARGE SCALE GENOMIC DNA]</scope>
</reference>
<dbReference type="AlphaFoldDB" id="A0A183J007"/>
<keyword evidence="1" id="KW-0472">Membrane</keyword>
<keyword evidence="3" id="KW-1185">Reference proteome</keyword>
<dbReference type="Gene3D" id="3.40.50.1240">
    <property type="entry name" value="Phosphoglycerate mutase-like"/>
    <property type="match status" value="2"/>
</dbReference>
<accession>A0A183J007</accession>
<dbReference type="Proteomes" id="UP000270296">
    <property type="component" value="Unassembled WGS sequence"/>
</dbReference>
<reference evidence="4" key="1">
    <citation type="submission" date="2016-06" db="UniProtKB">
        <authorList>
            <consortium name="WormBaseParasite"/>
        </authorList>
    </citation>
    <scope>IDENTIFICATION</scope>
</reference>
<dbReference type="InterPro" id="IPR029033">
    <property type="entry name" value="His_PPase_superfam"/>
</dbReference>
<gene>
    <name evidence="2" type="ORF">SBAD_LOCUS9205</name>
</gene>
<evidence type="ECO:0000313" key="3">
    <source>
        <dbReference type="Proteomes" id="UP000270296"/>
    </source>
</evidence>
<keyword evidence="1" id="KW-0812">Transmembrane</keyword>
<evidence type="ECO:0000256" key="1">
    <source>
        <dbReference type="SAM" id="Phobius"/>
    </source>
</evidence>